<name>A0A7V3UZC1_UNCW3</name>
<accession>A0A7V3UZC1</accession>
<organism evidence="1">
    <name type="scientific">candidate division WOR-3 bacterium</name>
    <dbReference type="NCBI Taxonomy" id="2052148"/>
    <lineage>
        <taxon>Bacteria</taxon>
        <taxon>Bacteria division WOR-3</taxon>
    </lineage>
</organism>
<proteinExistence type="predicted"/>
<comment type="caution">
    <text evidence="1">The sequence shown here is derived from an EMBL/GenBank/DDBJ whole genome shotgun (WGS) entry which is preliminary data.</text>
</comment>
<reference evidence="1" key="1">
    <citation type="journal article" date="2020" name="mSystems">
        <title>Genome- and Community-Level Interaction Insights into Carbon Utilization and Element Cycling Functions of Hydrothermarchaeota in Hydrothermal Sediment.</title>
        <authorList>
            <person name="Zhou Z."/>
            <person name="Liu Y."/>
            <person name="Xu W."/>
            <person name="Pan J."/>
            <person name="Luo Z.H."/>
            <person name="Li M."/>
        </authorList>
    </citation>
    <scope>NUCLEOTIDE SEQUENCE [LARGE SCALE GENOMIC DNA]</scope>
    <source>
        <strain evidence="1">SpSt-914</strain>
    </source>
</reference>
<sequence length="83" mass="9237">MNKTTSTTQARAVCPACKSLNTFAHYEHQGCPSAPTGTTTWEREAWLGPDGRPVSVPCPDCQDGIPRPPSYLYCENCRHQWQV</sequence>
<evidence type="ECO:0000313" key="1">
    <source>
        <dbReference type="EMBL" id="HGD12512.1"/>
    </source>
</evidence>
<protein>
    <submittedName>
        <fullName evidence="1">Uncharacterized protein</fullName>
    </submittedName>
</protein>
<dbReference type="AlphaFoldDB" id="A0A7V3UZC1"/>
<dbReference type="EMBL" id="DTMZ01000003">
    <property type="protein sequence ID" value="HGD12512.1"/>
    <property type="molecule type" value="Genomic_DNA"/>
</dbReference>
<gene>
    <name evidence="1" type="ORF">ENX16_00270</name>
</gene>